<evidence type="ECO:0000313" key="5">
    <source>
        <dbReference type="EMBL" id="OHV97727.1"/>
    </source>
</evidence>
<dbReference type="Pfam" id="PF00589">
    <property type="entry name" value="Phage_integrase"/>
    <property type="match status" value="1"/>
</dbReference>
<gene>
    <name evidence="5" type="ORF">AKG95_11275</name>
</gene>
<dbReference type="GO" id="GO:0006310">
    <property type="term" value="P:DNA recombination"/>
    <property type="evidence" value="ECO:0007669"/>
    <property type="project" value="UniProtKB-KW"/>
</dbReference>
<reference evidence="5 6" key="1">
    <citation type="submission" date="2015-06" db="EMBL/GenBank/DDBJ databases">
        <title>Draft genome sequencing of a biphenyl-degrading bacterium, Janthinobacterium lividum MEG1.</title>
        <authorList>
            <person name="Shimodaira J."/>
            <person name="Hatta T."/>
        </authorList>
    </citation>
    <scope>NUCLEOTIDE SEQUENCE [LARGE SCALE GENOMIC DNA]</scope>
    <source>
        <strain evidence="5 6">MEG1</strain>
    </source>
</reference>
<sequence length="359" mass="41518">MATIVERPRRNKSSTWQATIRVKGQAPVTKTFETRLDADNFAQNVEGKLKALALQSEKKARHVQSKQISASGLLDERLRDIVDAYCTSSDSIHRHRATAPTILKVIGNITLREMTPAWNRTYIERMRKRKTRTGNTFAYATIEVHFQVMSIACNWRADNLNLPPPQINVSKKYFPKHWENKRTRRLSSDEQKRIEAVLLGSSARSKYHWLNLMRLALETGARLQELVLAEWTEFDLNTRVWTIPASHTKSRKERTVPLSLKALESMNELQKEFIATNVRVFHHLGRPICVSAGFHKFVLKAGLIDFRFHDLRHEAISRMVLHRRKLSIFEIMAIVGHSDLSMLVRYTNLRGDELVARMD</sequence>
<dbReference type="GO" id="GO:0003677">
    <property type="term" value="F:DNA binding"/>
    <property type="evidence" value="ECO:0007669"/>
    <property type="project" value="InterPro"/>
</dbReference>
<dbReference type="EMBL" id="LFKP01000005">
    <property type="protein sequence ID" value="OHV97727.1"/>
    <property type="molecule type" value="Genomic_DNA"/>
</dbReference>
<dbReference type="SUPFAM" id="SSF56349">
    <property type="entry name" value="DNA breaking-rejoining enzymes"/>
    <property type="match status" value="1"/>
</dbReference>
<evidence type="ECO:0000256" key="1">
    <source>
        <dbReference type="ARBA" id="ARBA00008857"/>
    </source>
</evidence>
<feature type="domain" description="Tyr recombinase" evidence="4">
    <location>
        <begin position="181"/>
        <end position="359"/>
    </location>
</feature>
<dbReference type="PANTHER" id="PTHR30629:SF2">
    <property type="entry name" value="PROPHAGE INTEGRASE INTS-RELATED"/>
    <property type="match status" value="1"/>
</dbReference>
<dbReference type="AlphaFoldDB" id="A0A1S1UBB6"/>
<dbReference type="PROSITE" id="PS51898">
    <property type="entry name" value="TYR_RECOMBINASE"/>
    <property type="match status" value="1"/>
</dbReference>
<evidence type="ECO:0000256" key="2">
    <source>
        <dbReference type="ARBA" id="ARBA00022908"/>
    </source>
</evidence>
<keyword evidence="2" id="KW-0229">DNA integration</keyword>
<evidence type="ECO:0000313" key="6">
    <source>
        <dbReference type="Proteomes" id="UP000179840"/>
    </source>
</evidence>
<comment type="similarity">
    <text evidence="1">Belongs to the 'phage' integrase family.</text>
</comment>
<dbReference type="InterPro" id="IPR013762">
    <property type="entry name" value="Integrase-like_cat_sf"/>
</dbReference>
<dbReference type="InterPro" id="IPR002104">
    <property type="entry name" value="Integrase_catalytic"/>
</dbReference>
<dbReference type="InterPro" id="IPR011010">
    <property type="entry name" value="DNA_brk_join_enz"/>
</dbReference>
<dbReference type="CDD" id="cd00796">
    <property type="entry name" value="INT_Rci_Hp1_C"/>
    <property type="match status" value="1"/>
</dbReference>
<evidence type="ECO:0000256" key="3">
    <source>
        <dbReference type="ARBA" id="ARBA00023172"/>
    </source>
</evidence>
<dbReference type="GO" id="GO:0015074">
    <property type="term" value="P:DNA integration"/>
    <property type="evidence" value="ECO:0007669"/>
    <property type="project" value="UniProtKB-KW"/>
</dbReference>
<keyword evidence="3" id="KW-0233">DNA recombination</keyword>
<dbReference type="RefSeq" id="WP_071076889.1">
    <property type="nucleotide sequence ID" value="NZ_LFKP01000005.1"/>
</dbReference>
<evidence type="ECO:0000259" key="4">
    <source>
        <dbReference type="PROSITE" id="PS51898"/>
    </source>
</evidence>
<dbReference type="Gene3D" id="1.10.443.10">
    <property type="entry name" value="Intergrase catalytic core"/>
    <property type="match status" value="1"/>
</dbReference>
<accession>A0A1S1UBB6</accession>
<protein>
    <recommendedName>
        <fullName evidence="4">Tyr recombinase domain-containing protein</fullName>
    </recommendedName>
</protein>
<dbReference type="Proteomes" id="UP000179840">
    <property type="component" value="Unassembled WGS sequence"/>
</dbReference>
<dbReference type="InterPro" id="IPR050808">
    <property type="entry name" value="Phage_Integrase"/>
</dbReference>
<organism evidence="5 6">
    <name type="scientific">Janthinobacterium lividum</name>
    <dbReference type="NCBI Taxonomy" id="29581"/>
    <lineage>
        <taxon>Bacteria</taxon>
        <taxon>Pseudomonadati</taxon>
        <taxon>Pseudomonadota</taxon>
        <taxon>Betaproteobacteria</taxon>
        <taxon>Burkholderiales</taxon>
        <taxon>Oxalobacteraceae</taxon>
        <taxon>Janthinobacterium</taxon>
    </lineage>
</organism>
<dbReference type="PANTHER" id="PTHR30629">
    <property type="entry name" value="PROPHAGE INTEGRASE"/>
    <property type="match status" value="1"/>
</dbReference>
<proteinExistence type="inferred from homology"/>
<comment type="caution">
    <text evidence="5">The sequence shown here is derived from an EMBL/GenBank/DDBJ whole genome shotgun (WGS) entry which is preliminary data.</text>
</comment>
<name>A0A1S1UBB6_9BURK</name>